<evidence type="ECO:0000256" key="7">
    <source>
        <dbReference type="SAM" id="Phobius"/>
    </source>
</evidence>
<comment type="subcellular location">
    <subcellularLocation>
        <location evidence="1">Membrane</location>
        <topology evidence="1">Multi-pass membrane protein</topology>
    </subcellularLocation>
</comment>
<evidence type="ECO:0000256" key="2">
    <source>
        <dbReference type="ARBA" id="ARBA00022692"/>
    </source>
</evidence>
<dbReference type="InterPro" id="IPR017871">
    <property type="entry name" value="ABC_transporter-like_CS"/>
</dbReference>
<feature type="transmembrane region" description="Helical" evidence="7">
    <location>
        <begin position="942"/>
        <end position="959"/>
    </location>
</feature>
<dbReference type="PANTHER" id="PTHR43038:SF3">
    <property type="entry name" value="ABC TRANSPORTER G FAMILY MEMBER 20 ISOFORM X1"/>
    <property type="match status" value="1"/>
</dbReference>
<dbReference type="SMART" id="SM00382">
    <property type="entry name" value="AAA"/>
    <property type="match status" value="1"/>
</dbReference>
<keyword evidence="2 7" id="KW-0812">Transmembrane</keyword>
<evidence type="ECO:0000256" key="4">
    <source>
        <dbReference type="ARBA" id="ARBA00022840"/>
    </source>
</evidence>
<reference evidence="9" key="1">
    <citation type="submission" date="2020-11" db="EMBL/GenBank/DDBJ databases">
        <authorList>
            <person name="Tran Van P."/>
        </authorList>
    </citation>
    <scope>NUCLEOTIDE SEQUENCE</scope>
</reference>
<proteinExistence type="predicted"/>
<dbReference type="GO" id="GO:0016020">
    <property type="term" value="C:membrane"/>
    <property type="evidence" value="ECO:0007669"/>
    <property type="project" value="UniProtKB-SubCell"/>
</dbReference>
<evidence type="ECO:0000256" key="5">
    <source>
        <dbReference type="ARBA" id="ARBA00022989"/>
    </source>
</evidence>
<dbReference type="Proteomes" id="UP000759131">
    <property type="component" value="Unassembled WGS sequence"/>
</dbReference>
<feature type="domain" description="ABC transporter" evidence="8">
    <location>
        <begin position="423"/>
        <end position="653"/>
    </location>
</feature>
<keyword evidence="3" id="KW-0547">Nucleotide-binding</keyword>
<dbReference type="InterPro" id="IPR013525">
    <property type="entry name" value="ABC2_TM"/>
</dbReference>
<evidence type="ECO:0000259" key="8">
    <source>
        <dbReference type="PROSITE" id="PS50893"/>
    </source>
</evidence>
<dbReference type="GO" id="GO:0140359">
    <property type="term" value="F:ABC-type transporter activity"/>
    <property type="evidence" value="ECO:0007669"/>
    <property type="project" value="InterPro"/>
</dbReference>
<dbReference type="OrthoDB" id="6150516at2759"/>
<dbReference type="PROSITE" id="PS50893">
    <property type="entry name" value="ABC_TRANSPORTER_2"/>
    <property type="match status" value="1"/>
</dbReference>
<dbReference type="Pfam" id="PF00005">
    <property type="entry name" value="ABC_tran"/>
    <property type="match status" value="1"/>
</dbReference>
<accession>A0A7R9KQC1</accession>
<evidence type="ECO:0000256" key="1">
    <source>
        <dbReference type="ARBA" id="ARBA00004141"/>
    </source>
</evidence>
<feature type="transmembrane region" description="Helical" evidence="7">
    <location>
        <begin position="350"/>
        <end position="376"/>
    </location>
</feature>
<keyword evidence="10" id="KW-1185">Reference proteome</keyword>
<feature type="transmembrane region" description="Helical" evidence="7">
    <location>
        <begin position="388"/>
        <end position="410"/>
    </location>
</feature>
<sequence>MTLVILDEPTVGVDSLLRHKIWKYMEDMCEKYGQTVIITTHYIEEARSAHNVAFMRSGAVLRQSNPQQLMDDYQCPTLEDVFLQLCHSNENTVTLRHDLKSKDNTEIDFTNNILTESETKIHYKNNAIIDWQRMKAMLIKQWIAIKRRPLFMCAYYALTITTMTSFHLIFGQEVKHIPVGVYNSDLIDDNQTSLSRLFINSINPQNMRISHYPSLDSAVKSVKNGDNYLALEFRDNFSDSFETRVTDMFDASDDVVEQSLIHLYVVISRSLTTHPHAYAMMVRYLFEAFTIFTDKLVQILNNTNIYDQMNAIRVIEFNLGLILSAFIMISDKSSNIMNRVFAAGVTKYEYMVAHIFINGIINLVQVISAMIVLFVVFSVQQSGSYWEIFLFLFMEITVGTFIGLLLAVILGNPISVMLSKTFIQRLKEFFKKKGCQGWHRGSEIIPIGKIFAMLGPNGTGKTTLMRVILGELRLTSGTIDVFEKKPGSVGLDIPGPGVGYMPQELALFDYFTIGEILNYYGMIYHMKREEIDENVCNLKELLHLPENSRIISQLSGGQQRRVSIAITMLHKPKLVILDEPTVGVDSLLRHRIWQYLEDMCDKYGQTVIITTHYIEEARSAHNVAFMRSGAVLRQSNPQQLMNEYECPTLEDVFLQLCHLTDNRVALSQDLKSKDNTDIDLNNNILTTSETKIHCKNNAFIDWQRMKALLIKQWIAIKRRPLFMCAYYAITIITMTSLHLIFGQEVKHIPVGRRSVGNKSDNYLALEFRDNFSDSFETRVTDMFDASDDVVEQSLIHLYVVISIKATHPHAFAMMVRYLLEAFTIFTEKLGLIVNNTNIYNQMNAIRVIEVYHGELSKIMSTFMFVGPQILLFVEFSLGLILSAFIMITDKSLNIMNRMFAAGVTEYEYMGAHIIINVCIMTIIFPLLLISGIIWPLEAIPHMFQFIIYINPVAFPIQYFRNIMARGWTYQHPDVYHVCKQHP</sequence>
<dbReference type="GO" id="GO:0016887">
    <property type="term" value="F:ATP hydrolysis activity"/>
    <property type="evidence" value="ECO:0007669"/>
    <property type="project" value="InterPro"/>
</dbReference>
<organism evidence="9">
    <name type="scientific">Medioppia subpectinata</name>
    <dbReference type="NCBI Taxonomy" id="1979941"/>
    <lineage>
        <taxon>Eukaryota</taxon>
        <taxon>Metazoa</taxon>
        <taxon>Ecdysozoa</taxon>
        <taxon>Arthropoda</taxon>
        <taxon>Chelicerata</taxon>
        <taxon>Arachnida</taxon>
        <taxon>Acari</taxon>
        <taxon>Acariformes</taxon>
        <taxon>Sarcoptiformes</taxon>
        <taxon>Oribatida</taxon>
        <taxon>Brachypylina</taxon>
        <taxon>Oppioidea</taxon>
        <taxon>Oppiidae</taxon>
        <taxon>Medioppia</taxon>
    </lineage>
</organism>
<dbReference type="Pfam" id="PF12698">
    <property type="entry name" value="ABC2_membrane_3"/>
    <property type="match status" value="1"/>
</dbReference>
<keyword evidence="5 7" id="KW-1133">Transmembrane helix</keyword>
<protein>
    <recommendedName>
        <fullName evidence="8">ABC transporter domain-containing protein</fullName>
    </recommendedName>
</protein>
<dbReference type="InterPro" id="IPR003439">
    <property type="entry name" value="ABC_transporter-like_ATP-bd"/>
</dbReference>
<dbReference type="EMBL" id="CAJPIZ010004727">
    <property type="protein sequence ID" value="CAG2107864.1"/>
    <property type="molecule type" value="Genomic_DNA"/>
</dbReference>
<dbReference type="PROSITE" id="PS00211">
    <property type="entry name" value="ABC_TRANSPORTER_1"/>
    <property type="match status" value="1"/>
</dbReference>
<dbReference type="EMBL" id="OC859302">
    <property type="protein sequence ID" value="CAD7627434.1"/>
    <property type="molecule type" value="Genomic_DNA"/>
</dbReference>
<keyword evidence="6 7" id="KW-0472">Membrane</keyword>
<feature type="transmembrane region" description="Helical" evidence="7">
    <location>
        <begin position="721"/>
        <end position="741"/>
    </location>
</feature>
<dbReference type="InterPro" id="IPR027417">
    <property type="entry name" value="P-loop_NTPase"/>
</dbReference>
<dbReference type="AlphaFoldDB" id="A0A7R9KQC1"/>
<feature type="transmembrane region" description="Helical" evidence="7">
    <location>
        <begin position="311"/>
        <end position="329"/>
    </location>
</feature>
<dbReference type="SUPFAM" id="SSF52540">
    <property type="entry name" value="P-loop containing nucleoside triphosphate hydrolases"/>
    <property type="match status" value="2"/>
</dbReference>
<dbReference type="Gene3D" id="3.40.50.300">
    <property type="entry name" value="P-loop containing nucleotide triphosphate hydrolases"/>
    <property type="match status" value="2"/>
</dbReference>
<evidence type="ECO:0000256" key="3">
    <source>
        <dbReference type="ARBA" id="ARBA00022741"/>
    </source>
</evidence>
<name>A0A7R9KQC1_9ACAR</name>
<dbReference type="InterPro" id="IPR003593">
    <property type="entry name" value="AAA+_ATPase"/>
</dbReference>
<feature type="transmembrane region" description="Helical" evidence="7">
    <location>
        <begin position="908"/>
        <end position="936"/>
    </location>
</feature>
<keyword evidence="4" id="KW-0067">ATP-binding</keyword>
<feature type="transmembrane region" description="Helical" evidence="7">
    <location>
        <begin position="869"/>
        <end position="887"/>
    </location>
</feature>
<dbReference type="GO" id="GO:0005524">
    <property type="term" value="F:ATP binding"/>
    <property type="evidence" value="ECO:0007669"/>
    <property type="project" value="UniProtKB-KW"/>
</dbReference>
<evidence type="ECO:0000256" key="6">
    <source>
        <dbReference type="ARBA" id="ARBA00023136"/>
    </source>
</evidence>
<evidence type="ECO:0000313" key="9">
    <source>
        <dbReference type="EMBL" id="CAD7627434.1"/>
    </source>
</evidence>
<feature type="transmembrane region" description="Helical" evidence="7">
    <location>
        <begin position="150"/>
        <end position="170"/>
    </location>
</feature>
<dbReference type="PANTHER" id="PTHR43038">
    <property type="entry name" value="ATP-BINDING CASSETTE, SUB-FAMILY H, MEMBER 1"/>
    <property type="match status" value="1"/>
</dbReference>
<evidence type="ECO:0000313" key="10">
    <source>
        <dbReference type="Proteomes" id="UP000759131"/>
    </source>
</evidence>
<gene>
    <name evidence="9" type="ORF">OSB1V03_LOCUS7861</name>
</gene>